<feature type="non-terminal residue" evidence="1">
    <location>
        <position position="92"/>
    </location>
</feature>
<evidence type="ECO:0000313" key="1">
    <source>
        <dbReference type="EMBL" id="GFQ97587.1"/>
    </source>
</evidence>
<protein>
    <submittedName>
        <fullName evidence="1">Uncharacterized protein</fullName>
    </submittedName>
</protein>
<dbReference type="EMBL" id="BMAO01034588">
    <property type="protein sequence ID" value="GFQ97587.1"/>
    <property type="molecule type" value="Genomic_DNA"/>
</dbReference>
<name>A0A8X6G7M3_TRICU</name>
<comment type="caution">
    <text evidence="1">The sequence shown here is derived from an EMBL/GenBank/DDBJ whole genome shotgun (WGS) entry which is preliminary data.</text>
</comment>
<sequence length="92" mass="10629">MMDLEIAFQELDFNKSPGHGQMLVHLSQLGRRFLLEIFNASWRAGNLPRDWKEALIIPIRKHDKRLMTSTDIDQSHLPASRANSWRGLSCVD</sequence>
<dbReference type="Proteomes" id="UP000887116">
    <property type="component" value="Unassembled WGS sequence"/>
</dbReference>
<organism evidence="1 2">
    <name type="scientific">Trichonephila clavata</name>
    <name type="common">Joro spider</name>
    <name type="synonym">Nephila clavata</name>
    <dbReference type="NCBI Taxonomy" id="2740835"/>
    <lineage>
        <taxon>Eukaryota</taxon>
        <taxon>Metazoa</taxon>
        <taxon>Ecdysozoa</taxon>
        <taxon>Arthropoda</taxon>
        <taxon>Chelicerata</taxon>
        <taxon>Arachnida</taxon>
        <taxon>Araneae</taxon>
        <taxon>Araneomorphae</taxon>
        <taxon>Entelegynae</taxon>
        <taxon>Araneoidea</taxon>
        <taxon>Nephilidae</taxon>
        <taxon>Trichonephila</taxon>
    </lineage>
</organism>
<reference evidence="1" key="1">
    <citation type="submission" date="2020-07" db="EMBL/GenBank/DDBJ databases">
        <title>Multicomponent nature underlies the extraordinary mechanical properties of spider dragline silk.</title>
        <authorList>
            <person name="Kono N."/>
            <person name="Nakamura H."/>
            <person name="Mori M."/>
            <person name="Yoshida Y."/>
            <person name="Ohtoshi R."/>
            <person name="Malay A.D."/>
            <person name="Moran D.A.P."/>
            <person name="Tomita M."/>
            <person name="Numata K."/>
            <person name="Arakawa K."/>
        </authorList>
    </citation>
    <scope>NUCLEOTIDE SEQUENCE</scope>
</reference>
<proteinExistence type="predicted"/>
<keyword evidence="2" id="KW-1185">Reference proteome</keyword>
<evidence type="ECO:0000313" key="2">
    <source>
        <dbReference type="Proteomes" id="UP000887116"/>
    </source>
</evidence>
<dbReference type="OrthoDB" id="6435567at2759"/>
<dbReference type="AlphaFoldDB" id="A0A8X6G7M3"/>
<accession>A0A8X6G7M3</accession>
<gene>
    <name evidence="1" type="ORF">TNCT_513411</name>
</gene>